<sequence length="140" mass="15020">MNKYALSVVAALAFLLSASAIADTEVDNICKDAQLWTKIVDQVCWSCFTEGFSLMGVGNKPDGASDNNPFCLCNDNLGVPFAGTKLSYFAPTRIIETVRLPWCSPTLGGITLQDDYIGMGTVNASKGKGFWNSHYPPVSG</sequence>
<proteinExistence type="predicted"/>
<feature type="signal peptide" evidence="1">
    <location>
        <begin position="1"/>
        <end position="22"/>
    </location>
</feature>
<keyword evidence="3" id="KW-1185">Reference proteome</keyword>
<dbReference type="RefSeq" id="WP_188927277.1">
    <property type="nucleotide sequence ID" value="NZ_BMQI01000111.1"/>
</dbReference>
<evidence type="ECO:0000313" key="3">
    <source>
        <dbReference type="Proteomes" id="UP001139408"/>
    </source>
</evidence>
<dbReference type="Proteomes" id="UP001139408">
    <property type="component" value="Unassembled WGS sequence"/>
</dbReference>
<dbReference type="Pfam" id="PF06834">
    <property type="entry name" value="TraU"/>
    <property type="match status" value="1"/>
</dbReference>
<dbReference type="InterPro" id="IPR009649">
    <property type="entry name" value="TraU"/>
</dbReference>
<organism evidence="2 3">
    <name type="scientific">Shewanella algicola</name>
    <dbReference type="NCBI Taxonomy" id="640633"/>
    <lineage>
        <taxon>Bacteria</taxon>
        <taxon>Pseudomonadati</taxon>
        <taxon>Pseudomonadota</taxon>
        <taxon>Gammaproteobacteria</taxon>
        <taxon>Alteromonadales</taxon>
        <taxon>Shewanellaceae</taxon>
        <taxon>Shewanella</taxon>
    </lineage>
</organism>
<evidence type="ECO:0000313" key="2">
    <source>
        <dbReference type="EMBL" id="MCL1107861.1"/>
    </source>
</evidence>
<name>A0A9X2CFX3_9GAMM</name>
<reference evidence="2" key="1">
    <citation type="submission" date="2022-01" db="EMBL/GenBank/DDBJ databases">
        <title>Whole genome-based taxonomy of the Shewanellaceae.</title>
        <authorList>
            <person name="Martin-Rodriguez A.J."/>
        </authorList>
    </citation>
    <scope>NUCLEOTIDE SEQUENCE</scope>
    <source>
        <strain evidence="2">DSM 23803</strain>
    </source>
</reference>
<gene>
    <name evidence="2" type="ORF">L2749_21955</name>
</gene>
<evidence type="ECO:0000256" key="1">
    <source>
        <dbReference type="SAM" id="SignalP"/>
    </source>
</evidence>
<dbReference type="EMBL" id="JAKILJ010000109">
    <property type="protein sequence ID" value="MCL1107861.1"/>
    <property type="molecule type" value="Genomic_DNA"/>
</dbReference>
<protein>
    <submittedName>
        <fullName evidence="2">TraU family protein</fullName>
    </submittedName>
</protein>
<dbReference type="AlphaFoldDB" id="A0A9X2CFX3"/>
<comment type="caution">
    <text evidence="2">The sequence shown here is derived from an EMBL/GenBank/DDBJ whole genome shotgun (WGS) entry which is preliminary data.</text>
</comment>
<feature type="chain" id="PRO_5040922938" evidence="1">
    <location>
        <begin position="23"/>
        <end position="140"/>
    </location>
</feature>
<accession>A0A9X2CFX3</accession>
<keyword evidence="1" id="KW-0732">Signal</keyword>